<reference evidence="2" key="1">
    <citation type="journal article" date="2022" name="Mol. Ecol. Resour.">
        <title>The genomes of chicory, endive, great burdock and yacon provide insights into Asteraceae palaeo-polyploidization history and plant inulin production.</title>
        <authorList>
            <person name="Fan W."/>
            <person name="Wang S."/>
            <person name="Wang H."/>
            <person name="Wang A."/>
            <person name="Jiang F."/>
            <person name="Liu H."/>
            <person name="Zhao H."/>
            <person name="Xu D."/>
            <person name="Zhang Y."/>
        </authorList>
    </citation>
    <scope>NUCLEOTIDE SEQUENCE [LARGE SCALE GENOMIC DNA]</scope>
    <source>
        <strain evidence="2">cv. Niubang</strain>
    </source>
</reference>
<accession>A0ACB8Z5Y3</accession>
<evidence type="ECO:0000313" key="1">
    <source>
        <dbReference type="EMBL" id="KAI3692649.1"/>
    </source>
</evidence>
<gene>
    <name evidence="1" type="ORF">L6452_32470</name>
</gene>
<dbReference type="EMBL" id="CM042057">
    <property type="protein sequence ID" value="KAI3692649.1"/>
    <property type="molecule type" value="Genomic_DNA"/>
</dbReference>
<comment type="caution">
    <text evidence="1">The sequence shown here is derived from an EMBL/GenBank/DDBJ whole genome shotgun (WGS) entry which is preliminary data.</text>
</comment>
<organism evidence="1 2">
    <name type="scientific">Arctium lappa</name>
    <name type="common">Greater burdock</name>
    <name type="synonym">Lappa major</name>
    <dbReference type="NCBI Taxonomy" id="4217"/>
    <lineage>
        <taxon>Eukaryota</taxon>
        <taxon>Viridiplantae</taxon>
        <taxon>Streptophyta</taxon>
        <taxon>Embryophyta</taxon>
        <taxon>Tracheophyta</taxon>
        <taxon>Spermatophyta</taxon>
        <taxon>Magnoliopsida</taxon>
        <taxon>eudicotyledons</taxon>
        <taxon>Gunneridae</taxon>
        <taxon>Pentapetalae</taxon>
        <taxon>asterids</taxon>
        <taxon>campanulids</taxon>
        <taxon>Asterales</taxon>
        <taxon>Asteraceae</taxon>
        <taxon>Carduoideae</taxon>
        <taxon>Cardueae</taxon>
        <taxon>Arctiinae</taxon>
        <taxon>Arctium</taxon>
    </lineage>
</organism>
<proteinExistence type="predicted"/>
<sequence length="169" mass="18266">MVFSDIAIACASFTIDDHTSLRCIEAAVCPPTTPPSNDDDKEGENKKNAGEKTSLVGEINNDEADEDDGYEFIKPPLTTPAQSIAEAEEPVMVEKEANEDNEEEYADDDVIVEGKDIGGVDDDDDDDDDADGSCFIPNTTIAPIKGIFIKEPGERASEPKKKKTPQQGK</sequence>
<name>A0ACB8Z5Y3_ARCLA</name>
<keyword evidence="2" id="KW-1185">Reference proteome</keyword>
<protein>
    <submittedName>
        <fullName evidence="1">Uncharacterized protein</fullName>
    </submittedName>
</protein>
<reference evidence="1 2" key="2">
    <citation type="journal article" date="2022" name="Mol. Ecol. Resour.">
        <title>The genomes of chicory, endive, great burdock and yacon provide insights into Asteraceae paleo-polyploidization history and plant inulin production.</title>
        <authorList>
            <person name="Fan W."/>
            <person name="Wang S."/>
            <person name="Wang H."/>
            <person name="Wang A."/>
            <person name="Jiang F."/>
            <person name="Liu H."/>
            <person name="Zhao H."/>
            <person name="Xu D."/>
            <person name="Zhang Y."/>
        </authorList>
    </citation>
    <scope>NUCLEOTIDE SEQUENCE [LARGE SCALE GENOMIC DNA]</scope>
    <source>
        <strain evidence="2">cv. Niubang</strain>
    </source>
</reference>
<dbReference type="Proteomes" id="UP001055879">
    <property type="component" value="Linkage Group LG11"/>
</dbReference>
<evidence type="ECO:0000313" key="2">
    <source>
        <dbReference type="Proteomes" id="UP001055879"/>
    </source>
</evidence>